<name>A0A0E0UWP0_LISMM</name>
<dbReference type="KEGG" id="lmq:LMM7_1746"/>
<evidence type="ECO:0000313" key="3">
    <source>
        <dbReference type="Proteomes" id="UP000000486"/>
    </source>
</evidence>
<keyword evidence="1" id="KW-0472">Membrane</keyword>
<dbReference type="PATRIC" id="fig|1030009.3.peg.1735"/>
<reference evidence="2 3" key="1">
    <citation type="journal article" date="2011" name="J. Bacteriol.">
        <title>Genome sequence of the nonpathogenic Listeria monocytogenes serovar 4a strain M7.</title>
        <authorList>
            <person name="Chen J."/>
            <person name="Xia Y."/>
            <person name="Cheng C."/>
            <person name="Fang C."/>
            <person name="Shan Y."/>
            <person name="Jin G."/>
            <person name="Fang W."/>
        </authorList>
    </citation>
    <scope>NUCLEOTIDE SEQUENCE [LARGE SCALE GENOMIC DNA]</scope>
    <source>
        <strain evidence="2 3">M7</strain>
    </source>
</reference>
<dbReference type="HOGENOM" id="CLU_196726_0_0_9"/>
<dbReference type="Proteomes" id="UP000000486">
    <property type="component" value="Chromosome"/>
</dbReference>
<proteinExistence type="predicted"/>
<dbReference type="EMBL" id="CP002816">
    <property type="protein sequence ID" value="AEH92751.1"/>
    <property type="molecule type" value="Genomic_DNA"/>
</dbReference>
<keyword evidence="1" id="KW-1133">Transmembrane helix</keyword>
<keyword evidence="1" id="KW-0812">Transmembrane</keyword>
<gene>
    <name evidence="2" type="ordered locus">LMM7_1746</name>
</gene>
<evidence type="ECO:0000256" key="1">
    <source>
        <dbReference type="SAM" id="Phobius"/>
    </source>
</evidence>
<organism evidence="2 3">
    <name type="scientific">Listeria monocytogenes serotype 4a (strain M7)</name>
    <dbReference type="NCBI Taxonomy" id="1030009"/>
    <lineage>
        <taxon>Bacteria</taxon>
        <taxon>Bacillati</taxon>
        <taxon>Bacillota</taxon>
        <taxon>Bacilli</taxon>
        <taxon>Bacillales</taxon>
        <taxon>Listeriaceae</taxon>
        <taxon>Listeria</taxon>
    </lineage>
</organism>
<dbReference type="RefSeq" id="WP_012581213.1">
    <property type="nucleotide sequence ID" value="NC_017537.1"/>
</dbReference>
<sequence length="79" mass="9051">MKKIIKIILIALFLLFLLDTLWTMIQTKEGMDSPLWLQLFYLVVYSVSAIAAYKEKWFGFFASFLVGVGVMLVSIIISL</sequence>
<dbReference type="AlphaFoldDB" id="A0A0E0UWP0"/>
<accession>A0A0E0UWP0</accession>
<feature type="transmembrane region" description="Helical" evidence="1">
    <location>
        <begin position="33"/>
        <end position="53"/>
    </location>
</feature>
<evidence type="ECO:0000313" key="2">
    <source>
        <dbReference type="EMBL" id="AEH92751.1"/>
    </source>
</evidence>
<feature type="transmembrane region" description="Helical" evidence="1">
    <location>
        <begin position="60"/>
        <end position="77"/>
    </location>
</feature>
<protein>
    <submittedName>
        <fullName evidence="2">Uncharacterized protein</fullName>
    </submittedName>
</protein>